<dbReference type="PANTHER" id="PTHR37265">
    <property type="entry name" value="OS01G0195300 PROTEIN"/>
    <property type="match status" value="1"/>
</dbReference>
<evidence type="ECO:0000313" key="2">
    <source>
        <dbReference type="Proteomes" id="UP000095767"/>
    </source>
</evidence>
<gene>
    <name evidence="1" type="ORF">BAE44_0024008</name>
</gene>
<reference evidence="1 2" key="1">
    <citation type="submission" date="2016-09" db="EMBL/GenBank/DDBJ databases">
        <title>The draft genome of Dichanthelium oligosanthes: A C3 panicoid grass species.</title>
        <authorList>
            <person name="Studer A.J."/>
            <person name="Schnable J.C."/>
            <person name="Brutnell T.P."/>
        </authorList>
    </citation>
    <scope>NUCLEOTIDE SEQUENCE [LARGE SCALE GENOMIC DNA]</scope>
    <source>
        <strain evidence="2">cv. Kellogg 1175</strain>
        <tissue evidence="1">Leaf</tissue>
    </source>
</reference>
<dbReference type="OrthoDB" id="694545at2759"/>
<dbReference type="PANTHER" id="PTHR37265:SF6">
    <property type="match status" value="1"/>
</dbReference>
<sequence>MEAAEVAAVVGKVAERLYAEDYDEHEGITEESVAEVMSWLELEIKLAAGAAALPPPSALYAAVSVGDGGKESCGSSLSVPASTVMASVDGRARATPAPAVPWPWPFPEPAAMEVDCDLDDADDEWVSQLLTDGPAVEGQCGGQ</sequence>
<dbReference type="AlphaFoldDB" id="A0A1E5UQ31"/>
<comment type="caution">
    <text evidence="1">The sequence shown here is derived from an EMBL/GenBank/DDBJ whole genome shotgun (WGS) entry which is preliminary data.</text>
</comment>
<name>A0A1E5UQ31_9POAL</name>
<keyword evidence="2" id="KW-1185">Reference proteome</keyword>
<organism evidence="1 2">
    <name type="scientific">Dichanthelium oligosanthes</name>
    <dbReference type="NCBI Taxonomy" id="888268"/>
    <lineage>
        <taxon>Eukaryota</taxon>
        <taxon>Viridiplantae</taxon>
        <taxon>Streptophyta</taxon>
        <taxon>Embryophyta</taxon>
        <taxon>Tracheophyta</taxon>
        <taxon>Spermatophyta</taxon>
        <taxon>Magnoliopsida</taxon>
        <taxon>Liliopsida</taxon>
        <taxon>Poales</taxon>
        <taxon>Poaceae</taxon>
        <taxon>PACMAD clade</taxon>
        <taxon>Panicoideae</taxon>
        <taxon>Panicodae</taxon>
        <taxon>Paniceae</taxon>
        <taxon>Dichantheliinae</taxon>
        <taxon>Dichanthelium</taxon>
    </lineage>
</organism>
<dbReference type="Proteomes" id="UP000095767">
    <property type="component" value="Unassembled WGS sequence"/>
</dbReference>
<accession>A0A1E5UQ31</accession>
<evidence type="ECO:0000313" key="1">
    <source>
        <dbReference type="EMBL" id="OEL14973.1"/>
    </source>
</evidence>
<proteinExistence type="predicted"/>
<dbReference type="EMBL" id="LWDX02068450">
    <property type="protein sequence ID" value="OEL14973.1"/>
    <property type="molecule type" value="Genomic_DNA"/>
</dbReference>
<protein>
    <submittedName>
        <fullName evidence="1">Uncharacterized protein</fullName>
    </submittedName>
</protein>